<keyword evidence="2" id="KW-0813">Transport</keyword>
<evidence type="ECO:0000256" key="1">
    <source>
        <dbReference type="ARBA" id="ARBA00004141"/>
    </source>
</evidence>
<dbReference type="GO" id="GO:0016020">
    <property type="term" value="C:membrane"/>
    <property type="evidence" value="ECO:0007669"/>
    <property type="project" value="UniProtKB-SubCell"/>
</dbReference>
<sequence length="194" mass="21275">FSLLYGLSQGPTLGWTSEPILILLYGAFVLLTFFVVWELRVEHPMLDMRVFRYPEFSLSSILVITTTIALFSGVFYIPLFLQNVAGMGAFETGLILMPSALVMGILMPISGRLYDRIGARPLAIFGLLVVAWSTYLLHNLAVNTPNTTIIGWLVLRSVGMGVMMMPVQTVGLSVIPTKQVGHASALSNIIQRVA</sequence>
<organism evidence="8">
    <name type="scientific">mine drainage metagenome</name>
    <dbReference type="NCBI Taxonomy" id="410659"/>
    <lineage>
        <taxon>unclassified sequences</taxon>
        <taxon>metagenomes</taxon>
        <taxon>ecological metagenomes</taxon>
    </lineage>
</organism>
<reference evidence="8" key="2">
    <citation type="journal article" date="2014" name="ISME J.">
        <title>Microbial stratification in low pH oxic and suboxic macroscopic growths along an acid mine drainage.</title>
        <authorList>
            <person name="Mendez-Garcia C."/>
            <person name="Mesa V."/>
            <person name="Sprenger R.R."/>
            <person name="Richter M."/>
            <person name="Diez M.S."/>
            <person name="Solano J."/>
            <person name="Bargiela R."/>
            <person name="Golyshina O.V."/>
            <person name="Manteca A."/>
            <person name="Ramos J.L."/>
            <person name="Gallego J.R."/>
            <person name="Llorente I."/>
            <person name="Martins Dos Santos V.A."/>
            <person name="Jensen O.N."/>
            <person name="Pelaez A.I."/>
            <person name="Sanchez J."/>
            <person name="Ferrer M."/>
        </authorList>
    </citation>
    <scope>NUCLEOTIDE SEQUENCE</scope>
</reference>
<dbReference type="Pfam" id="PF07690">
    <property type="entry name" value="MFS_1"/>
    <property type="match status" value="1"/>
</dbReference>
<feature type="non-terminal residue" evidence="8">
    <location>
        <position position="194"/>
    </location>
</feature>
<name>T0YNR7_9ZZZZ</name>
<comment type="subcellular location">
    <subcellularLocation>
        <location evidence="1">Membrane</location>
        <topology evidence="1">Multi-pass membrane protein</topology>
    </subcellularLocation>
</comment>
<accession>T0YNR7</accession>
<evidence type="ECO:0000256" key="3">
    <source>
        <dbReference type="ARBA" id="ARBA00022692"/>
    </source>
</evidence>
<evidence type="ECO:0000256" key="5">
    <source>
        <dbReference type="ARBA" id="ARBA00023136"/>
    </source>
</evidence>
<dbReference type="InterPro" id="IPR036259">
    <property type="entry name" value="MFS_trans_sf"/>
</dbReference>
<dbReference type="PROSITE" id="PS50850">
    <property type="entry name" value="MFS"/>
    <property type="match status" value="1"/>
</dbReference>
<reference evidence="8" key="1">
    <citation type="submission" date="2013-08" db="EMBL/GenBank/DDBJ databases">
        <authorList>
            <person name="Mendez C."/>
            <person name="Richter M."/>
            <person name="Ferrer M."/>
            <person name="Sanchez J."/>
        </authorList>
    </citation>
    <scope>NUCLEOTIDE SEQUENCE</scope>
</reference>
<dbReference type="SUPFAM" id="SSF103473">
    <property type="entry name" value="MFS general substrate transporter"/>
    <property type="match status" value="1"/>
</dbReference>
<feature type="transmembrane region" description="Helical" evidence="6">
    <location>
        <begin position="119"/>
        <end position="137"/>
    </location>
</feature>
<comment type="caution">
    <text evidence="8">The sequence shown here is derived from an EMBL/GenBank/DDBJ whole genome shotgun (WGS) entry which is preliminary data.</text>
</comment>
<feature type="transmembrane region" description="Helical" evidence="6">
    <location>
        <begin position="20"/>
        <end position="39"/>
    </location>
</feature>
<keyword evidence="4 6" id="KW-1133">Transmembrane helix</keyword>
<dbReference type="InterPro" id="IPR020846">
    <property type="entry name" value="MFS_dom"/>
</dbReference>
<evidence type="ECO:0000313" key="8">
    <source>
        <dbReference type="EMBL" id="EQD33557.1"/>
    </source>
</evidence>
<feature type="transmembrane region" description="Helical" evidence="6">
    <location>
        <begin position="60"/>
        <end position="81"/>
    </location>
</feature>
<protein>
    <submittedName>
        <fullName evidence="8">EmrB/QacA family drug resistance transporter</fullName>
    </submittedName>
</protein>
<dbReference type="PANTHER" id="PTHR42718">
    <property type="entry name" value="MAJOR FACILITATOR SUPERFAMILY MULTIDRUG TRANSPORTER MFSC"/>
    <property type="match status" value="1"/>
</dbReference>
<dbReference type="GO" id="GO:0022857">
    <property type="term" value="F:transmembrane transporter activity"/>
    <property type="evidence" value="ECO:0007669"/>
    <property type="project" value="InterPro"/>
</dbReference>
<evidence type="ECO:0000259" key="7">
    <source>
        <dbReference type="PROSITE" id="PS50850"/>
    </source>
</evidence>
<gene>
    <name evidence="8" type="ORF">B1A_18969</name>
</gene>
<dbReference type="InterPro" id="IPR011701">
    <property type="entry name" value="MFS"/>
</dbReference>
<dbReference type="PANTHER" id="PTHR42718:SF9">
    <property type="entry name" value="MAJOR FACILITATOR SUPERFAMILY MULTIDRUG TRANSPORTER MFSC"/>
    <property type="match status" value="1"/>
</dbReference>
<dbReference type="EMBL" id="AUZX01013995">
    <property type="protein sequence ID" value="EQD33557.1"/>
    <property type="molecule type" value="Genomic_DNA"/>
</dbReference>
<dbReference type="AlphaFoldDB" id="T0YNR7"/>
<evidence type="ECO:0000256" key="4">
    <source>
        <dbReference type="ARBA" id="ARBA00022989"/>
    </source>
</evidence>
<evidence type="ECO:0000256" key="6">
    <source>
        <dbReference type="SAM" id="Phobius"/>
    </source>
</evidence>
<dbReference type="Gene3D" id="1.20.1250.20">
    <property type="entry name" value="MFS general substrate transporter like domains"/>
    <property type="match status" value="1"/>
</dbReference>
<feature type="transmembrane region" description="Helical" evidence="6">
    <location>
        <begin position="87"/>
        <end position="107"/>
    </location>
</feature>
<feature type="domain" description="Major facilitator superfamily (MFS) profile" evidence="7">
    <location>
        <begin position="1"/>
        <end position="194"/>
    </location>
</feature>
<keyword evidence="5 6" id="KW-0472">Membrane</keyword>
<feature type="transmembrane region" description="Helical" evidence="6">
    <location>
        <begin position="149"/>
        <end position="175"/>
    </location>
</feature>
<keyword evidence="3 6" id="KW-0812">Transmembrane</keyword>
<evidence type="ECO:0000256" key="2">
    <source>
        <dbReference type="ARBA" id="ARBA00022448"/>
    </source>
</evidence>
<feature type="non-terminal residue" evidence="8">
    <location>
        <position position="1"/>
    </location>
</feature>
<proteinExistence type="predicted"/>